<name>A0ABD3VMT8_SINWO</name>
<organism evidence="1 2">
    <name type="scientific">Sinanodonta woodiana</name>
    <name type="common">Chinese pond mussel</name>
    <name type="synonym">Anodonta woodiana</name>
    <dbReference type="NCBI Taxonomy" id="1069815"/>
    <lineage>
        <taxon>Eukaryota</taxon>
        <taxon>Metazoa</taxon>
        <taxon>Spiralia</taxon>
        <taxon>Lophotrochozoa</taxon>
        <taxon>Mollusca</taxon>
        <taxon>Bivalvia</taxon>
        <taxon>Autobranchia</taxon>
        <taxon>Heteroconchia</taxon>
        <taxon>Palaeoheterodonta</taxon>
        <taxon>Unionida</taxon>
        <taxon>Unionoidea</taxon>
        <taxon>Unionidae</taxon>
        <taxon>Unioninae</taxon>
        <taxon>Sinanodonta</taxon>
    </lineage>
</organism>
<dbReference type="AlphaFoldDB" id="A0ABD3VMT8"/>
<dbReference type="Proteomes" id="UP001634394">
    <property type="component" value="Unassembled WGS sequence"/>
</dbReference>
<evidence type="ECO:0000313" key="2">
    <source>
        <dbReference type="Proteomes" id="UP001634394"/>
    </source>
</evidence>
<comment type="caution">
    <text evidence="1">The sequence shown here is derived from an EMBL/GenBank/DDBJ whole genome shotgun (WGS) entry which is preliminary data.</text>
</comment>
<reference evidence="1 2" key="1">
    <citation type="submission" date="2024-11" db="EMBL/GenBank/DDBJ databases">
        <title>Chromosome-level genome assembly of the freshwater bivalve Anodonta woodiana.</title>
        <authorList>
            <person name="Chen X."/>
        </authorList>
    </citation>
    <scope>NUCLEOTIDE SEQUENCE [LARGE SCALE GENOMIC DNA]</scope>
    <source>
        <strain evidence="1">MN2024</strain>
        <tissue evidence="1">Gills</tissue>
    </source>
</reference>
<sequence>NLSQTTTVASLKTFLGLDKLSFRGKEFTVVELGVTKNGQPLGIAFVTVHVCMKKHMLGFNK</sequence>
<gene>
    <name evidence="1" type="ORF">ACJMK2_008325</name>
</gene>
<proteinExistence type="predicted"/>
<feature type="non-terminal residue" evidence="1">
    <location>
        <position position="61"/>
    </location>
</feature>
<keyword evidence="2" id="KW-1185">Reference proteome</keyword>
<accession>A0ABD3VMT8</accession>
<feature type="non-terminal residue" evidence="1">
    <location>
        <position position="1"/>
    </location>
</feature>
<protein>
    <submittedName>
        <fullName evidence="1">Uncharacterized protein</fullName>
    </submittedName>
</protein>
<evidence type="ECO:0000313" key="1">
    <source>
        <dbReference type="EMBL" id="KAL3862353.1"/>
    </source>
</evidence>
<dbReference type="EMBL" id="JBJQND010000011">
    <property type="protein sequence ID" value="KAL3862353.1"/>
    <property type="molecule type" value="Genomic_DNA"/>
</dbReference>